<protein>
    <recommendedName>
        <fullName evidence="4">7TM GPCR serpentine receptor class x (Srx) domain-containing protein</fullName>
    </recommendedName>
</protein>
<feature type="transmembrane region" description="Helical" evidence="1">
    <location>
        <begin position="71"/>
        <end position="92"/>
    </location>
</feature>
<gene>
    <name evidence="2" type="ORF">DICVIV_13033</name>
</gene>
<keyword evidence="3" id="KW-1185">Reference proteome</keyword>
<reference evidence="2 3" key="1">
    <citation type="submission" date="2013-11" db="EMBL/GenBank/DDBJ databases">
        <title>Draft genome of the bovine lungworm Dictyocaulus viviparus.</title>
        <authorList>
            <person name="Mitreva M."/>
        </authorList>
    </citation>
    <scope>NUCLEOTIDE SEQUENCE [LARGE SCALE GENOMIC DNA]</scope>
    <source>
        <strain evidence="2 3">HannoverDv2000</strain>
    </source>
</reference>
<sequence>MAAISLNSLLTGYFYIIGSNYCYSQTMIFISGSIALGKKLIHRPASIFILFFLNFVLYILAKLFANGRTYLMMLIPIIYSLYFIFFTSPILFNSDHFAWFFTTFAPGSDSEMFYNYPHTANNLFVVVSTCVLYVVYSKYYYVIQEVIVD</sequence>
<dbReference type="Pfam" id="PF10321">
    <property type="entry name" value="7TM_GPCR_Srt"/>
    <property type="match status" value="1"/>
</dbReference>
<dbReference type="STRING" id="29172.A0A0D8XEY7"/>
<dbReference type="EMBL" id="KN716934">
    <property type="protein sequence ID" value="KJH41006.1"/>
    <property type="molecule type" value="Genomic_DNA"/>
</dbReference>
<feature type="transmembrane region" description="Helical" evidence="1">
    <location>
        <begin position="47"/>
        <end position="65"/>
    </location>
</feature>
<feature type="transmembrane region" description="Helical" evidence="1">
    <location>
        <begin position="113"/>
        <end position="136"/>
    </location>
</feature>
<keyword evidence="1" id="KW-0472">Membrane</keyword>
<accession>A0A0D8XEY7</accession>
<reference evidence="3" key="2">
    <citation type="journal article" date="2016" name="Sci. Rep.">
        <title>Dictyocaulus viviparus genome, variome and transcriptome elucidate lungworm biology and support future intervention.</title>
        <authorList>
            <person name="McNulty S.N."/>
            <person name="Strube C."/>
            <person name="Rosa B.A."/>
            <person name="Martin J.C."/>
            <person name="Tyagi R."/>
            <person name="Choi Y.J."/>
            <person name="Wang Q."/>
            <person name="Hallsworth Pepin K."/>
            <person name="Zhang X."/>
            <person name="Ozersky P."/>
            <person name="Wilson R.K."/>
            <person name="Sternberg P.W."/>
            <person name="Gasser R.B."/>
            <person name="Mitreva M."/>
        </authorList>
    </citation>
    <scope>NUCLEOTIDE SEQUENCE [LARGE SCALE GENOMIC DNA]</scope>
    <source>
        <strain evidence="3">HannoverDv2000</strain>
    </source>
</reference>
<dbReference type="PANTHER" id="PTHR23021:SF11">
    <property type="entry name" value="SERPENTINE RECEPTOR, CLASS T"/>
    <property type="match status" value="1"/>
</dbReference>
<name>A0A0D8XEY7_DICVI</name>
<keyword evidence="1" id="KW-1133">Transmembrane helix</keyword>
<proteinExistence type="predicted"/>
<evidence type="ECO:0000313" key="3">
    <source>
        <dbReference type="Proteomes" id="UP000053766"/>
    </source>
</evidence>
<evidence type="ECO:0008006" key="4">
    <source>
        <dbReference type="Google" id="ProtNLM"/>
    </source>
</evidence>
<dbReference type="InterPro" id="IPR019425">
    <property type="entry name" value="7TM_GPCR_serpentine_rcpt_Srt"/>
</dbReference>
<evidence type="ECO:0000256" key="1">
    <source>
        <dbReference type="SAM" id="Phobius"/>
    </source>
</evidence>
<dbReference type="AlphaFoldDB" id="A0A0D8XEY7"/>
<keyword evidence="1" id="KW-0812">Transmembrane</keyword>
<dbReference type="PANTHER" id="PTHR23021">
    <property type="entry name" value="SERPENTINE RECEPTOR, CLASS T"/>
    <property type="match status" value="1"/>
</dbReference>
<feature type="transmembrane region" description="Helical" evidence="1">
    <location>
        <begin position="12"/>
        <end position="35"/>
    </location>
</feature>
<dbReference type="OrthoDB" id="5814636at2759"/>
<evidence type="ECO:0000313" key="2">
    <source>
        <dbReference type="EMBL" id="KJH41006.1"/>
    </source>
</evidence>
<organism evidence="2 3">
    <name type="scientific">Dictyocaulus viviparus</name>
    <name type="common">Bovine lungworm</name>
    <dbReference type="NCBI Taxonomy" id="29172"/>
    <lineage>
        <taxon>Eukaryota</taxon>
        <taxon>Metazoa</taxon>
        <taxon>Ecdysozoa</taxon>
        <taxon>Nematoda</taxon>
        <taxon>Chromadorea</taxon>
        <taxon>Rhabditida</taxon>
        <taxon>Rhabditina</taxon>
        <taxon>Rhabditomorpha</taxon>
        <taxon>Strongyloidea</taxon>
        <taxon>Metastrongylidae</taxon>
        <taxon>Dictyocaulus</taxon>
    </lineage>
</organism>
<dbReference type="Proteomes" id="UP000053766">
    <property type="component" value="Unassembled WGS sequence"/>
</dbReference>